<organism evidence="1">
    <name type="scientific">marine metagenome</name>
    <dbReference type="NCBI Taxonomy" id="408172"/>
    <lineage>
        <taxon>unclassified sequences</taxon>
        <taxon>metagenomes</taxon>
        <taxon>ecological metagenomes</taxon>
    </lineage>
</organism>
<name>A0A381YD93_9ZZZZ</name>
<gene>
    <name evidence="1" type="ORF">METZ01_LOCUS127405</name>
</gene>
<protein>
    <submittedName>
        <fullName evidence="1">Uncharacterized protein</fullName>
    </submittedName>
</protein>
<reference evidence="1" key="1">
    <citation type="submission" date="2018-05" db="EMBL/GenBank/DDBJ databases">
        <authorList>
            <person name="Lanie J.A."/>
            <person name="Ng W.-L."/>
            <person name="Kazmierczak K.M."/>
            <person name="Andrzejewski T.M."/>
            <person name="Davidsen T.M."/>
            <person name="Wayne K.J."/>
            <person name="Tettelin H."/>
            <person name="Glass J.I."/>
            <person name="Rusch D."/>
            <person name="Podicherti R."/>
            <person name="Tsui H.-C.T."/>
            <person name="Winkler M.E."/>
        </authorList>
    </citation>
    <scope>NUCLEOTIDE SEQUENCE</scope>
</reference>
<accession>A0A381YD93</accession>
<evidence type="ECO:0000313" key="1">
    <source>
        <dbReference type="EMBL" id="SVA74551.1"/>
    </source>
</evidence>
<proteinExistence type="predicted"/>
<dbReference type="AlphaFoldDB" id="A0A381YD93"/>
<dbReference type="EMBL" id="UINC01017868">
    <property type="protein sequence ID" value="SVA74551.1"/>
    <property type="molecule type" value="Genomic_DNA"/>
</dbReference>
<sequence>MNFIHGRREIKTKLNPLRIGNAITLFGRLYFQSYPSMSRWVNFIINVQG</sequence>